<gene>
    <name evidence="1" type="ORF">AVDCRST_MAG73-3258</name>
</gene>
<dbReference type="AlphaFoldDB" id="A0A6J4UQU3"/>
<evidence type="ECO:0000313" key="1">
    <source>
        <dbReference type="EMBL" id="CAA9555681.1"/>
    </source>
</evidence>
<dbReference type="EMBL" id="CADCWE010000216">
    <property type="protein sequence ID" value="CAA9555681.1"/>
    <property type="molecule type" value="Genomic_DNA"/>
</dbReference>
<sequence>MAAVWRRVRETPDRWPASVAYAYDLMLSADSITLFPG</sequence>
<reference evidence="1" key="1">
    <citation type="submission" date="2020-02" db="EMBL/GenBank/DDBJ databases">
        <authorList>
            <person name="Meier V. D."/>
        </authorList>
    </citation>
    <scope>NUCLEOTIDE SEQUENCE</scope>
    <source>
        <strain evidence="1">AVDCRST_MAG73</strain>
    </source>
</reference>
<accession>A0A6J4UQU3</accession>
<proteinExistence type="predicted"/>
<organism evidence="1">
    <name type="scientific">uncultured Thermomicrobiales bacterium</name>
    <dbReference type="NCBI Taxonomy" id="1645740"/>
    <lineage>
        <taxon>Bacteria</taxon>
        <taxon>Pseudomonadati</taxon>
        <taxon>Thermomicrobiota</taxon>
        <taxon>Thermomicrobia</taxon>
        <taxon>Thermomicrobiales</taxon>
        <taxon>environmental samples</taxon>
    </lineage>
</organism>
<name>A0A6J4UQU3_9BACT</name>
<protein>
    <submittedName>
        <fullName evidence="1">Uncharacterized protein</fullName>
    </submittedName>
</protein>